<keyword evidence="1" id="KW-0812">Transmembrane</keyword>
<dbReference type="AlphaFoldDB" id="A0A3T0HXZ4"/>
<accession>A0A3T0HXZ4</accession>
<protein>
    <submittedName>
        <fullName evidence="2">Uncharacterized protein</fullName>
    </submittedName>
</protein>
<feature type="transmembrane region" description="Helical" evidence="1">
    <location>
        <begin position="47"/>
        <end position="64"/>
    </location>
</feature>
<dbReference type="RefSeq" id="WP_127486751.1">
    <property type="nucleotide sequence ID" value="NZ_CP022572.1"/>
</dbReference>
<evidence type="ECO:0000256" key="1">
    <source>
        <dbReference type="SAM" id="Phobius"/>
    </source>
</evidence>
<name>A0A3T0HXZ4_9BACI</name>
<feature type="transmembrane region" description="Helical" evidence="1">
    <location>
        <begin position="99"/>
        <end position="121"/>
    </location>
</feature>
<evidence type="ECO:0000313" key="3">
    <source>
        <dbReference type="Proteomes" id="UP000282892"/>
    </source>
</evidence>
<dbReference type="KEGG" id="nmk:CHR53_12380"/>
<gene>
    <name evidence="2" type="ORF">CHR53_12380</name>
</gene>
<proteinExistence type="predicted"/>
<dbReference type="EMBL" id="CP022572">
    <property type="protein sequence ID" value="AZU62014.1"/>
    <property type="molecule type" value="Genomic_DNA"/>
</dbReference>
<dbReference type="STRING" id="1193713.GCA_001636315_04909"/>
<dbReference type="Proteomes" id="UP000282892">
    <property type="component" value="Chromosome"/>
</dbReference>
<keyword evidence="1" id="KW-1133">Transmembrane helix</keyword>
<sequence>MNTVRSGSIMIVLLVLFGWVMSSFYNASLDIASFFKDTTQGFLFEVNIFPFILFVVIGGFLTVLSNRKKKKDTKSFWLPDEFEETDEREQLITARACRAAYISMMYSFPVITVLLLFYPFISKTVPYYPIIVFSLLPLIQIMTYMISWHKNYK</sequence>
<keyword evidence="1" id="KW-0472">Membrane</keyword>
<feature type="transmembrane region" description="Helical" evidence="1">
    <location>
        <begin position="127"/>
        <end position="146"/>
    </location>
</feature>
<evidence type="ECO:0000313" key="2">
    <source>
        <dbReference type="EMBL" id="AZU62014.1"/>
    </source>
</evidence>
<organism evidence="2 3">
    <name type="scientific">Neobacillus mesonae</name>
    <dbReference type="NCBI Taxonomy" id="1193713"/>
    <lineage>
        <taxon>Bacteria</taxon>
        <taxon>Bacillati</taxon>
        <taxon>Bacillota</taxon>
        <taxon>Bacilli</taxon>
        <taxon>Bacillales</taxon>
        <taxon>Bacillaceae</taxon>
        <taxon>Neobacillus</taxon>
    </lineage>
</organism>
<feature type="transmembrane region" description="Helical" evidence="1">
    <location>
        <begin position="7"/>
        <end position="27"/>
    </location>
</feature>
<reference evidence="2 3" key="1">
    <citation type="submission" date="2017-07" db="EMBL/GenBank/DDBJ databases">
        <title>The complete genome sequence of Bacillus mesonae strain H20-5, an efficient strain improving plant abiotic stress resistance.</title>
        <authorList>
            <person name="Kim S.Y."/>
            <person name="Song H."/>
            <person name="Sang M.K."/>
            <person name="Weon H.-Y."/>
            <person name="Song J."/>
        </authorList>
    </citation>
    <scope>NUCLEOTIDE SEQUENCE [LARGE SCALE GENOMIC DNA]</scope>
    <source>
        <strain evidence="2 3">H20-5</strain>
    </source>
</reference>
<keyword evidence="3" id="KW-1185">Reference proteome</keyword>
<dbReference type="OrthoDB" id="2988123at2"/>